<dbReference type="Gene3D" id="1.20.120.1490">
    <property type="match status" value="1"/>
</dbReference>
<comment type="similarity">
    <text evidence="1">Belongs to the ZraP family.</text>
</comment>
<evidence type="ECO:0000256" key="3">
    <source>
        <dbReference type="ARBA" id="ARBA00045001"/>
    </source>
</evidence>
<comment type="caution">
    <text evidence="5">The sequence shown here is derived from an EMBL/GenBank/DDBJ whole genome shotgun (WGS) entry which is preliminary data.</text>
</comment>
<feature type="compositionally biased region" description="Pro residues" evidence="4">
    <location>
        <begin position="170"/>
        <end position="182"/>
    </location>
</feature>
<proteinExistence type="inferred from homology"/>
<dbReference type="EMBL" id="NVQR01000055">
    <property type="protein sequence ID" value="PCH61831.1"/>
    <property type="molecule type" value="Genomic_DNA"/>
</dbReference>
<sequence>MSKPRILPIALLLSLSLNLVFIGAVGTRFMWSSKMPARPLPPSIDWMVRGLAPQRMTEMAEILESHSSEVMPVRRGFLMAQRRVNELMSTTPLDDSALNNAFEQLRAANLNYQKLSHQHTLIILAELSDEERTQALQFINNRSNRSRPMGDRSNLSRRGGPRFGLSPGQTPMPMPRPSPLLTPLPGDN</sequence>
<evidence type="ECO:0000256" key="4">
    <source>
        <dbReference type="SAM" id="MobiDB-lite"/>
    </source>
</evidence>
<evidence type="ECO:0000313" key="6">
    <source>
        <dbReference type="Proteomes" id="UP000218172"/>
    </source>
</evidence>
<accession>A0A2A4MP50</accession>
<reference evidence="6" key="1">
    <citation type="submission" date="2017-08" db="EMBL/GenBank/DDBJ databases">
        <title>A dynamic microbial community with high functional redundancy inhabits the cold, oxic subseafloor aquifer.</title>
        <authorList>
            <person name="Tully B.J."/>
            <person name="Wheat C.G."/>
            <person name="Glazer B.T."/>
            <person name="Huber J.A."/>
        </authorList>
    </citation>
    <scope>NUCLEOTIDE SEQUENCE [LARGE SCALE GENOMIC DNA]</scope>
</reference>
<evidence type="ECO:0000256" key="1">
    <source>
        <dbReference type="ARBA" id="ARBA00044945"/>
    </source>
</evidence>
<dbReference type="AlphaFoldDB" id="A0A2A4MP50"/>
<evidence type="ECO:0000256" key="2">
    <source>
        <dbReference type="ARBA" id="ARBA00044983"/>
    </source>
</evidence>
<name>A0A2A4MP50_9GAMM</name>
<organism evidence="5 6">
    <name type="scientific">SAR86 cluster bacterium</name>
    <dbReference type="NCBI Taxonomy" id="2030880"/>
    <lineage>
        <taxon>Bacteria</taxon>
        <taxon>Pseudomonadati</taxon>
        <taxon>Pseudomonadota</taxon>
        <taxon>Gammaproteobacteria</taxon>
        <taxon>SAR86 cluster</taxon>
    </lineage>
</organism>
<dbReference type="Proteomes" id="UP000218172">
    <property type="component" value="Unassembled WGS sequence"/>
</dbReference>
<protein>
    <recommendedName>
        <fullName evidence="2">Signaling pathway modulator ZraP</fullName>
    </recommendedName>
    <alternativeName>
        <fullName evidence="3">Zinc resistance-associated protein</fullName>
    </alternativeName>
</protein>
<gene>
    <name evidence="5" type="ORF">COC19_04030</name>
</gene>
<dbReference type="InterPro" id="IPR025961">
    <property type="entry name" value="Metal_resist"/>
</dbReference>
<dbReference type="Pfam" id="PF13801">
    <property type="entry name" value="Metal_resist"/>
    <property type="match status" value="1"/>
</dbReference>
<evidence type="ECO:0000313" key="5">
    <source>
        <dbReference type="EMBL" id="PCH61831.1"/>
    </source>
</evidence>
<feature type="region of interest" description="Disordered" evidence="4">
    <location>
        <begin position="138"/>
        <end position="188"/>
    </location>
</feature>